<dbReference type="AlphaFoldDB" id="A0A2N5DSQ8"/>
<name>A0A2N5DSQ8_9GAMM</name>
<organism evidence="1 2">
    <name type="scientific">Chimaeribacter californicus</name>
    <dbReference type="NCBI Taxonomy" id="2060067"/>
    <lineage>
        <taxon>Bacteria</taxon>
        <taxon>Pseudomonadati</taxon>
        <taxon>Pseudomonadota</taxon>
        <taxon>Gammaproteobacteria</taxon>
        <taxon>Enterobacterales</taxon>
        <taxon>Yersiniaceae</taxon>
        <taxon>Chimaeribacter</taxon>
    </lineage>
</organism>
<gene>
    <name evidence="1" type="ORF">CYR55_22935</name>
</gene>
<dbReference type="EMBL" id="PJZF01000079">
    <property type="protein sequence ID" value="PLR29203.1"/>
    <property type="molecule type" value="Genomic_DNA"/>
</dbReference>
<evidence type="ECO:0000313" key="2">
    <source>
        <dbReference type="Proteomes" id="UP000234240"/>
    </source>
</evidence>
<evidence type="ECO:0000313" key="1">
    <source>
        <dbReference type="EMBL" id="PLR29203.1"/>
    </source>
</evidence>
<keyword evidence="2" id="KW-1185">Reference proteome</keyword>
<dbReference type="OrthoDB" id="1544068at1236"/>
<dbReference type="Proteomes" id="UP000234240">
    <property type="component" value="Unassembled WGS sequence"/>
</dbReference>
<protein>
    <submittedName>
        <fullName evidence="1">Uncharacterized protein</fullName>
    </submittedName>
</protein>
<accession>A0A2N5DSQ8</accession>
<sequence length="68" mass="7630">MIKLVRDNDTDSALEAWNTLVDAIETKQYPVVAKGQMSTIPRTFFVGEQKPENQPQEVPQDEENAVPA</sequence>
<reference evidence="1 2" key="1">
    <citation type="submission" date="2017-12" db="EMBL/GenBank/DDBJ databases">
        <title>Characterization of six clinical isolates of Enterochimera gen. nov., a novel genus of the Yersiniaciae family and the three species Enterochimera arupensis sp. nov., Enterochimera coloradensis sp. nov, and Enterochimera californica sp. nov.</title>
        <authorList>
            <person name="Rossi A."/>
            <person name="Fisher M."/>
        </authorList>
    </citation>
    <scope>NUCLEOTIDE SEQUENCE [LARGE SCALE GENOMIC DNA]</scope>
    <source>
        <strain evidence="2">2015-Iso6</strain>
    </source>
</reference>
<proteinExistence type="predicted"/>
<comment type="caution">
    <text evidence="1">The sequence shown here is derived from an EMBL/GenBank/DDBJ whole genome shotgun (WGS) entry which is preliminary data.</text>
</comment>